<proteinExistence type="predicted"/>
<keyword evidence="10" id="KW-1185">Reference proteome</keyword>
<dbReference type="InterPro" id="IPR044063">
    <property type="entry name" value="ZF_RING_GID"/>
</dbReference>
<dbReference type="SUPFAM" id="SSF57850">
    <property type="entry name" value="RING/U-box"/>
    <property type="match status" value="1"/>
</dbReference>
<keyword evidence="4 6" id="KW-0863">Zinc-finger</keyword>
<evidence type="ECO:0000256" key="4">
    <source>
        <dbReference type="ARBA" id="ARBA00022771"/>
    </source>
</evidence>
<evidence type="ECO:0000259" key="7">
    <source>
        <dbReference type="PROSITE" id="PS50897"/>
    </source>
</evidence>
<dbReference type="SMART" id="SM00757">
    <property type="entry name" value="CRA"/>
    <property type="match status" value="1"/>
</dbReference>
<accession>A0ABP1FVX8</accession>
<evidence type="ECO:0000313" key="9">
    <source>
        <dbReference type="EMBL" id="CAL5223191.1"/>
    </source>
</evidence>
<protein>
    <submittedName>
        <fullName evidence="9">G5666 protein</fullName>
    </submittedName>
</protein>
<dbReference type="PANTHER" id="PTHR12170">
    <property type="entry name" value="MACROPHAGE ERYTHROBLAST ATTACHER-RELATED"/>
    <property type="match status" value="1"/>
</dbReference>
<dbReference type="InterPro" id="IPR045098">
    <property type="entry name" value="Fyv10_fam"/>
</dbReference>
<evidence type="ECO:0000256" key="3">
    <source>
        <dbReference type="ARBA" id="ARBA00022723"/>
    </source>
</evidence>
<dbReference type="InterPro" id="IPR013144">
    <property type="entry name" value="CRA_dom"/>
</dbReference>
<evidence type="ECO:0000256" key="6">
    <source>
        <dbReference type="PROSITE-ProRule" id="PRU01215"/>
    </source>
</evidence>
<feature type="domain" description="RING-Gid-type" evidence="8">
    <location>
        <begin position="297"/>
        <end position="366"/>
    </location>
</feature>
<evidence type="ECO:0000256" key="5">
    <source>
        <dbReference type="ARBA" id="ARBA00022833"/>
    </source>
</evidence>
<evidence type="ECO:0000313" key="10">
    <source>
        <dbReference type="Proteomes" id="UP001497392"/>
    </source>
</evidence>
<comment type="subcellular location">
    <subcellularLocation>
        <location evidence="1">Cytoplasm</location>
    </subcellularLocation>
</comment>
<gene>
    <name evidence="9" type="primary">g5666</name>
    <name evidence="9" type="ORF">VP750_LOCUS4850</name>
</gene>
<dbReference type="PROSITE" id="PS50897">
    <property type="entry name" value="CTLH"/>
    <property type="match status" value="1"/>
</dbReference>
<dbReference type="Gene3D" id="3.30.40.10">
    <property type="entry name" value="Zinc/RING finger domain, C3HC4 (zinc finger)"/>
    <property type="match status" value="1"/>
</dbReference>
<dbReference type="InterPro" id="IPR006595">
    <property type="entry name" value="CTLH_C"/>
</dbReference>
<keyword evidence="5" id="KW-0862">Zinc</keyword>
<dbReference type="InterPro" id="IPR024964">
    <property type="entry name" value="CTLH/CRA"/>
</dbReference>
<dbReference type="CDD" id="cd16659">
    <property type="entry name" value="RING-Ubox_Emp"/>
    <property type="match status" value="1"/>
</dbReference>
<organism evidence="9 10">
    <name type="scientific">Coccomyxa viridis</name>
    <dbReference type="NCBI Taxonomy" id="1274662"/>
    <lineage>
        <taxon>Eukaryota</taxon>
        <taxon>Viridiplantae</taxon>
        <taxon>Chlorophyta</taxon>
        <taxon>core chlorophytes</taxon>
        <taxon>Trebouxiophyceae</taxon>
        <taxon>Trebouxiophyceae incertae sedis</taxon>
        <taxon>Coccomyxaceae</taxon>
        <taxon>Coccomyxa</taxon>
    </lineage>
</organism>
<keyword evidence="3" id="KW-0479">Metal-binding</keyword>
<dbReference type="Proteomes" id="UP001497392">
    <property type="component" value="Unassembled WGS sequence"/>
</dbReference>
<evidence type="ECO:0000256" key="1">
    <source>
        <dbReference type="ARBA" id="ARBA00004496"/>
    </source>
</evidence>
<dbReference type="InterPro" id="IPR013083">
    <property type="entry name" value="Znf_RING/FYVE/PHD"/>
</dbReference>
<dbReference type="InterPro" id="IPR006594">
    <property type="entry name" value="LisH"/>
</dbReference>
<keyword evidence="2" id="KW-0963">Cytoplasm</keyword>
<dbReference type="SMART" id="SM00668">
    <property type="entry name" value="CTLH"/>
    <property type="match status" value="1"/>
</dbReference>
<feature type="domain" description="CTLH" evidence="7">
    <location>
        <begin position="145"/>
        <end position="202"/>
    </location>
</feature>
<evidence type="ECO:0000259" key="8">
    <source>
        <dbReference type="PROSITE" id="PS51867"/>
    </source>
</evidence>
<name>A0ABP1FVX8_9CHLO</name>
<comment type="caution">
    <text evidence="9">The sequence shown here is derived from an EMBL/GenBank/DDBJ whole genome shotgun (WGS) entry which is preliminary data.</text>
</comment>
<dbReference type="PROSITE" id="PS50896">
    <property type="entry name" value="LISH"/>
    <property type="match status" value="1"/>
</dbReference>
<feature type="zinc finger region" description="RING-Gid-type" evidence="6">
    <location>
        <begin position="297"/>
        <end position="366"/>
    </location>
</feature>
<dbReference type="PANTHER" id="PTHR12170:SF2">
    <property type="entry name" value="E3 UBIQUITIN-PROTEIN TRANSFERASE MAEA"/>
    <property type="match status" value="1"/>
</dbReference>
<evidence type="ECO:0000256" key="2">
    <source>
        <dbReference type="ARBA" id="ARBA00022490"/>
    </source>
</evidence>
<sequence>MTSNDSIETPLLRVPFESLRRTTRERKYVIDEVQSVVSTLHEASTRPCSRDEGEKTLDGVLQRLEGLKRKLHETTKVEEVEARRCKARLEHLVSIGLPEKDEATKWNDKRMDRILADYMLRRGYHRSATQLARERQIEDLVDVHIFAEAHAILEGLARQDCSAALQWCAQHRTRLRKIRSKLEFTLRIQEFVELVRQERMLEAIAYSRQHLSPWSDLYQADLQRALAALAFRAGTACKPYAALFEEGAWKELAELFRKDLYRLHSMPLDSQLSIHLQAGLSALKTPQSYSSTSNKEDPLSTEKFQKLAEQLPWSKHVHSKLICAITRDLMNEHNPPMVLPNGAVYSQKAVQMMAAKNHGIFTCPKTGVSCDVNDLRRAYIS</sequence>
<dbReference type="Pfam" id="PF10607">
    <property type="entry name" value="CTLH"/>
    <property type="match status" value="1"/>
</dbReference>
<dbReference type="PROSITE" id="PS51867">
    <property type="entry name" value="ZF_RING_GID"/>
    <property type="match status" value="1"/>
</dbReference>
<reference evidence="9 10" key="1">
    <citation type="submission" date="2024-06" db="EMBL/GenBank/DDBJ databases">
        <authorList>
            <person name="Kraege A."/>
            <person name="Thomma B."/>
        </authorList>
    </citation>
    <scope>NUCLEOTIDE SEQUENCE [LARGE SCALE GENOMIC DNA]</scope>
</reference>
<dbReference type="EMBL" id="CAXHTA020000008">
    <property type="protein sequence ID" value="CAL5223191.1"/>
    <property type="molecule type" value="Genomic_DNA"/>
</dbReference>